<dbReference type="InterPro" id="IPR012827">
    <property type="entry name" value="Hemerythrin_metal-bd"/>
</dbReference>
<comment type="caution">
    <text evidence="5">The sequence shown here is derived from an EMBL/GenBank/DDBJ whole genome shotgun (WGS) entry which is preliminary data.</text>
</comment>
<dbReference type="CDD" id="cd12107">
    <property type="entry name" value="Hemerythrin"/>
    <property type="match status" value="1"/>
</dbReference>
<comment type="similarity">
    <text evidence="1">Belongs to the hemerythrin family.</text>
</comment>
<dbReference type="NCBIfam" id="NF033749">
    <property type="entry name" value="bact_hemeryth"/>
    <property type="match status" value="1"/>
</dbReference>
<keyword evidence="3" id="KW-0408">Iron</keyword>
<evidence type="ECO:0000256" key="2">
    <source>
        <dbReference type="ARBA" id="ARBA00022723"/>
    </source>
</evidence>
<dbReference type="InterPro" id="IPR052048">
    <property type="entry name" value="ST_Response_Regulator"/>
</dbReference>
<dbReference type="EMBL" id="MLJW01000434">
    <property type="protein sequence ID" value="OIQ87203.1"/>
    <property type="molecule type" value="Genomic_DNA"/>
</dbReference>
<accession>A0A1J5RC13</accession>
<evidence type="ECO:0000313" key="5">
    <source>
        <dbReference type="EMBL" id="OIQ87203.1"/>
    </source>
</evidence>
<organism evidence="5">
    <name type="scientific">mine drainage metagenome</name>
    <dbReference type="NCBI Taxonomy" id="410659"/>
    <lineage>
        <taxon>unclassified sequences</taxon>
        <taxon>metagenomes</taxon>
        <taxon>ecological metagenomes</taxon>
    </lineage>
</organism>
<evidence type="ECO:0000256" key="3">
    <source>
        <dbReference type="ARBA" id="ARBA00023004"/>
    </source>
</evidence>
<dbReference type="NCBIfam" id="TIGR02481">
    <property type="entry name" value="hemeryth_dom"/>
    <property type="match status" value="1"/>
</dbReference>
<gene>
    <name evidence="5" type="ORF">GALL_309300</name>
</gene>
<dbReference type="Pfam" id="PF00072">
    <property type="entry name" value="Response_reg"/>
    <property type="match status" value="1"/>
</dbReference>
<dbReference type="SUPFAM" id="SSF52172">
    <property type="entry name" value="CheY-like"/>
    <property type="match status" value="1"/>
</dbReference>
<dbReference type="InterPro" id="IPR012312">
    <property type="entry name" value="Hemerythrin-like"/>
</dbReference>
<name>A0A1J5RC13_9ZZZZ</name>
<dbReference type="InterPro" id="IPR001789">
    <property type="entry name" value="Sig_transdc_resp-reg_receiver"/>
</dbReference>
<dbReference type="InterPro" id="IPR035938">
    <property type="entry name" value="Hemerythrin-like_sf"/>
</dbReference>
<dbReference type="GO" id="GO:0000160">
    <property type="term" value="P:phosphorelay signal transduction system"/>
    <property type="evidence" value="ECO:0007669"/>
    <property type="project" value="InterPro"/>
</dbReference>
<dbReference type="SMART" id="SM00448">
    <property type="entry name" value="REC"/>
    <property type="match status" value="1"/>
</dbReference>
<reference evidence="5" key="1">
    <citation type="submission" date="2016-10" db="EMBL/GenBank/DDBJ databases">
        <title>Sequence of Gallionella enrichment culture.</title>
        <authorList>
            <person name="Poehlein A."/>
            <person name="Muehling M."/>
            <person name="Daniel R."/>
        </authorList>
    </citation>
    <scope>NUCLEOTIDE SEQUENCE</scope>
</reference>
<dbReference type="PROSITE" id="PS50110">
    <property type="entry name" value="RESPONSE_REGULATORY"/>
    <property type="match status" value="1"/>
</dbReference>
<evidence type="ECO:0000259" key="4">
    <source>
        <dbReference type="PROSITE" id="PS50110"/>
    </source>
</evidence>
<dbReference type="SUPFAM" id="SSF47188">
    <property type="entry name" value="Hemerythrin-like"/>
    <property type="match status" value="1"/>
</dbReference>
<proteinExistence type="inferred from homology"/>
<dbReference type="InterPro" id="IPR011006">
    <property type="entry name" value="CheY-like_superfamily"/>
</dbReference>
<dbReference type="PANTHER" id="PTHR43228">
    <property type="entry name" value="TWO-COMPONENT RESPONSE REGULATOR"/>
    <property type="match status" value="1"/>
</dbReference>
<dbReference type="PANTHER" id="PTHR43228:SF1">
    <property type="entry name" value="TWO-COMPONENT RESPONSE REGULATOR ARR22"/>
    <property type="match status" value="1"/>
</dbReference>
<feature type="domain" description="Response regulatory" evidence="4">
    <location>
        <begin position="163"/>
        <end position="282"/>
    </location>
</feature>
<keyword evidence="2" id="KW-0479">Metal-binding</keyword>
<dbReference type="AlphaFoldDB" id="A0A1J5RC13"/>
<dbReference type="Pfam" id="PF01814">
    <property type="entry name" value="Hemerythrin"/>
    <property type="match status" value="1"/>
</dbReference>
<dbReference type="GO" id="GO:0046872">
    <property type="term" value="F:metal ion binding"/>
    <property type="evidence" value="ECO:0007669"/>
    <property type="project" value="UniProtKB-KW"/>
</dbReference>
<sequence>MAYIEWQDCMSTGIPPVDNDHKTLVSLINQVHSCIGSPDEYGSLGSLLLVLADYTDYHFRREERLQEEAGYPGLEAHKKLHARLTGQVREMIRRFETTPGSVRARDLQKFLEDWLVDHILRHDMPYTRFVLGNQAAYDAAEAVSISQLRGGAPSPREDWDSMRVLVVDDNTHFRILMETVLSGVGVGIVKTAESAALGYELLARQPFDLVITDWWMAGVNGVEFVNRLRASMDPIVANVGIIMVTARCSEDVRAQALAAGVDDFLAKPVSARELLQAVSRAVSAHRT</sequence>
<dbReference type="Gene3D" id="1.20.120.50">
    <property type="entry name" value="Hemerythrin-like"/>
    <property type="match status" value="1"/>
</dbReference>
<evidence type="ECO:0000256" key="1">
    <source>
        <dbReference type="ARBA" id="ARBA00010587"/>
    </source>
</evidence>
<dbReference type="Gene3D" id="3.40.50.2300">
    <property type="match status" value="1"/>
</dbReference>
<protein>
    <submittedName>
        <fullName evidence="5">Bacteriohemerythrin</fullName>
    </submittedName>
</protein>